<dbReference type="Pfam" id="PF01546">
    <property type="entry name" value="Peptidase_M20"/>
    <property type="match status" value="1"/>
</dbReference>
<accession>A0ABU1I156</accession>
<organism evidence="7 8">
    <name type="scientific">Microbacterium paludicola</name>
    <dbReference type="NCBI Taxonomy" id="300019"/>
    <lineage>
        <taxon>Bacteria</taxon>
        <taxon>Bacillati</taxon>
        <taxon>Actinomycetota</taxon>
        <taxon>Actinomycetes</taxon>
        <taxon>Micrococcales</taxon>
        <taxon>Microbacteriaceae</taxon>
        <taxon>Microbacterium</taxon>
    </lineage>
</organism>
<dbReference type="PIRSF" id="PIRSF036696">
    <property type="entry name" value="ACY-1"/>
    <property type="match status" value="1"/>
</dbReference>
<evidence type="ECO:0000313" key="7">
    <source>
        <dbReference type="EMBL" id="MDR6166684.1"/>
    </source>
</evidence>
<dbReference type="EMBL" id="JAVIZA010000001">
    <property type="protein sequence ID" value="MDR6166684.1"/>
    <property type="molecule type" value="Genomic_DNA"/>
</dbReference>
<evidence type="ECO:0000256" key="5">
    <source>
        <dbReference type="ARBA" id="ARBA00022833"/>
    </source>
</evidence>
<dbReference type="Gene3D" id="3.40.630.10">
    <property type="entry name" value="Zn peptidases"/>
    <property type="match status" value="1"/>
</dbReference>
<dbReference type="RefSeq" id="WP_309665044.1">
    <property type="nucleotide sequence ID" value="NZ_JAVIZA010000001.1"/>
</dbReference>
<dbReference type="Proteomes" id="UP001260188">
    <property type="component" value="Unassembled WGS sequence"/>
</dbReference>
<keyword evidence="2" id="KW-0645">Protease</keyword>
<keyword evidence="4 7" id="KW-0378">Hydrolase</keyword>
<sequence length="443" mass="47886">MDTAAVERFRELLRIPTVSHTDPAASDAAPFARFRDTLRRLYPLLHAELEGELVGEHAMLYRWRGHAPDAPLVLMAHCDVVPVVPDEWTHPPFDAVLTGEGEEATIHARGAIDDKGSLVAILEAVEALVGEGWRPARDVYLAFGHDEEVAGLGAPAIVDLLRERGVRPALVLDEGGAVVSGAVPGVDSETAMIGVAERGVMTLGLTAREAGGHASTPPPLPATARLARAIDRLQRHPAPVRLVPPVRAMFRTLAPFAREPFRSVFLNLAVTGGLLARVLPRFGAETNALVRTTAVVTELSGADGENVLATTARAAVNIRLLTGDSVTEATERARRAIADPLIEIDVRHGSDPSPVSPWRGEGWRRIATAVGSALGTDVVPTPYLQLGASDSRWFTAICENVYRFAPFRLTASERDALHAHDERIRVDVWLRGIGFYRDLLRLS</sequence>
<dbReference type="Pfam" id="PF07687">
    <property type="entry name" value="M20_dimer"/>
    <property type="match status" value="1"/>
</dbReference>
<evidence type="ECO:0000259" key="6">
    <source>
        <dbReference type="Pfam" id="PF07687"/>
    </source>
</evidence>
<proteinExistence type="inferred from homology"/>
<evidence type="ECO:0000256" key="4">
    <source>
        <dbReference type="ARBA" id="ARBA00022801"/>
    </source>
</evidence>
<dbReference type="InterPro" id="IPR002933">
    <property type="entry name" value="Peptidase_M20"/>
</dbReference>
<evidence type="ECO:0000256" key="1">
    <source>
        <dbReference type="ARBA" id="ARBA00006247"/>
    </source>
</evidence>
<comment type="caution">
    <text evidence="7">The sequence shown here is derived from an EMBL/GenBank/DDBJ whole genome shotgun (WGS) entry which is preliminary data.</text>
</comment>
<dbReference type="GO" id="GO:0004180">
    <property type="term" value="F:carboxypeptidase activity"/>
    <property type="evidence" value="ECO:0007669"/>
    <property type="project" value="UniProtKB-KW"/>
</dbReference>
<dbReference type="PANTHER" id="PTHR45962">
    <property type="entry name" value="N-FATTY-ACYL-AMINO ACID SYNTHASE/HYDROLASE PM20D1"/>
    <property type="match status" value="1"/>
</dbReference>
<dbReference type="SUPFAM" id="SSF55031">
    <property type="entry name" value="Bacterial exopeptidase dimerisation domain"/>
    <property type="match status" value="1"/>
</dbReference>
<reference evidence="7 8" key="1">
    <citation type="submission" date="2023-08" db="EMBL/GenBank/DDBJ databases">
        <title>Functional and genomic diversity of the sorghum phyllosphere microbiome.</title>
        <authorList>
            <person name="Shade A."/>
        </authorList>
    </citation>
    <scope>NUCLEOTIDE SEQUENCE [LARGE SCALE GENOMIC DNA]</scope>
    <source>
        <strain evidence="7 8">SORGH_AS_0919</strain>
    </source>
</reference>
<protein>
    <submittedName>
        <fullName evidence="7">Carboxypeptidase PM20D1</fullName>
        <ecNumber evidence="7">3.4.17.-</ecNumber>
    </submittedName>
</protein>
<keyword evidence="8" id="KW-1185">Reference proteome</keyword>
<keyword evidence="5" id="KW-0862">Zinc</keyword>
<dbReference type="InterPro" id="IPR047177">
    <property type="entry name" value="Pept_M20A"/>
</dbReference>
<dbReference type="InterPro" id="IPR036264">
    <property type="entry name" value="Bact_exopeptidase_dim_dom"/>
</dbReference>
<evidence type="ECO:0000256" key="3">
    <source>
        <dbReference type="ARBA" id="ARBA00022723"/>
    </source>
</evidence>
<dbReference type="PANTHER" id="PTHR45962:SF1">
    <property type="entry name" value="N-FATTY-ACYL-AMINO ACID SYNTHASE_HYDROLASE PM20D1"/>
    <property type="match status" value="1"/>
</dbReference>
<dbReference type="EC" id="3.4.17.-" evidence="7"/>
<dbReference type="InterPro" id="IPR011650">
    <property type="entry name" value="Peptidase_M20_dimer"/>
</dbReference>
<gene>
    <name evidence="7" type="ORF">QE367_000888</name>
</gene>
<keyword evidence="7" id="KW-0121">Carboxypeptidase</keyword>
<name>A0ABU1I156_9MICO</name>
<comment type="similarity">
    <text evidence="1">Belongs to the peptidase M20A family.</text>
</comment>
<evidence type="ECO:0000313" key="8">
    <source>
        <dbReference type="Proteomes" id="UP001260188"/>
    </source>
</evidence>
<dbReference type="Gene3D" id="3.30.70.360">
    <property type="match status" value="1"/>
</dbReference>
<evidence type="ECO:0000256" key="2">
    <source>
        <dbReference type="ARBA" id="ARBA00022670"/>
    </source>
</evidence>
<feature type="domain" description="Peptidase M20 dimerisation" evidence="6">
    <location>
        <begin position="195"/>
        <end position="341"/>
    </location>
</feature>
<dbReference type="SUPFAM" id="SSF53187">
    <property type="entry name" value="Zn-dependent exopeptidases"/>
    <property type="match status" value="1"/>
</dbReference>
<dbReference type="Gene3D" id="1.10.150.900">
    <property type="match status" value="1"/>
</dbReference>
<keyword evidence="3" id="KW-0479">Metal-binding</keyword>